<dbReference type="InterPro" id="IPR001279">
    <property type="entry name" value="Metallo-B-lactamas"/>
</dbReference>
<organism evidence="7 8">
    <name type="scientific">Clostridium bornimense</name>
    <dbReference type="NCBI Taxonomy" id="1216932"/>
    <lineage>
        <taxon>Bacteria</taxon>
        <taxon>Bacillati</taxon>
        <taxon>Bacillota</taxon>
        <taxon>Clostridia</taxon>
        <taxon>Eubacteriales</taxon>
        <taxon>Clostridiaceae</taxon>
        <taxon>Clostridium</taxon>
    </lineage>
</organism>
<dbReference type="InterPro" id="IPR036866">
    <property type="entry name" value="RibonucZ/Hydroxyglut_hydro"/>
</dbReference>
<dbReference type="KEGG" id="clt:CM240_0848"/>
<dbReference type="SMART" id="SM00849">
    <property type="entry name" value="Lactamase_B"/>
    <property type="match status" value="1"/>
</dbReference>
<dbReference type="eggNOG" id="COG0491">
    <property type="taxonomic scope" value="Bacteria"/>
</dbReference>
<dbReference type="CDD" id="cd07729">
    <property type="entry name" value="AHL_lactonase_MBL-fold"/>
    <property type="match status" value="1"/>
</dbReference>
<dbReference type="OrthoDB" id="9761531at2"/>
<evidence type="ECO:0000259" key="6">
    <source>
        <dbReference type="SMART" id="SM00849"/>
    </source>
</evidence>
<dbReference type="GO" id="GO:0046872">
    <property type="term" value="F:metal ion binding"/>
    <property type="evidence" value="ECO:0007669"/>
    <property type="project" value="UniProtKB-KW"/>
</dbReference>
<protein>
    <submittedName>
        <fullName evidence="7">Beta-lactamase domain-containing protein</fullName>
    </submittedName>
</protein>
<dbReference type="AlphaFoldDB" id="W6S151"/>
<keyword evidence="4" id="KW-0378">Hydrolase</keyword>
<accession>W6S151</accession>
<keyword evidence="5" id="KW-0862">Zinc</keyword>
<dbReference type="Proteomes" id="UP000019426">
    <property type="component" value="Chromosome M2/40_rep1"/>
</dbReference>
<evidence type="ECO:0000313" key="7">
    <source>
        <dbReference type="EMBL" id="CDM68012.1"/>
    </source>
</evidence>
<comment type="cofactor">
    <cofactor evidence="1">
        <name>Zn(2+)</name>
        <dbReference type="ChEBI" id="CHEBI:29105"/>
    </cofactor>
</comment>
<feature type="domain" description="Metallo-beta-lactamase" evidence="6">
    <location>
        <begin position="47"/>
        <end position="262"/>
    </location>
</feature>
<dbReference type="PANTHER" id="PTHR42978:SF2">
    <property type="entry name" value="102 KBASES UNSTABLE REGION: FROM 1 TO 119443"/>
    <property type="match status" value="1"/>
</dbReference>
<name>W6S151_9CLOT</name>
<dbReference type="PANTHER" id="PTHR42978">
    <property type="entry name" value="QUORUM-QUENCHING LACTONASE YTNP-RELATED-RELATED"/>
    <property type="match status" value="1"/>
</dbReference>
<dbReference type="RefSeq" id="WP_044036781.1">
    <property type="nucleotide sequence ID" value="NZ_HG917868.1"/>
</dbReference>
<keyword evidence="8" id="KW-1185">Reference proteome</keyword>
<dbReference type="Pfam" id="PF00753">
    <property type="entry name" value="Lactamase_B"/>
    <property type="match status" value="1"/>
</dbReference>
<evidence type="ECO:0000256" key="2">
    <source>
        <dbReference type="ARBA" id="ARBA00007749"/>
    </source>
</evidence>
<dbReference type="InterPro" id="IPR051013">
    <property type="entry name" value="MBL_superfamily_lactonases"/>
</dbReference>
<keyword evidence="3" id="KW-0479">Metal-binding</keyword>
<dbReference type="STRING" id="1216932.CM240_0848"/>
<proteinExistence type="inferred from homology"/>
<evidence type="ECO:0000256" key="5">
    <source>
        <dbReference type="ARBA" id="ARBA00022833"/>
    </source>
</evidence>
<evidence type="ECO:0000256" key="4">
    <source>
        <dbReference type="ARBA" id="ARBA00022801"/>
    </source>
</evidence>
<dbReference type="GO" id="GO:0016787">
    <property type="term" value="F:hydrolase activity"/>
    <property type="evidence" value="ECO:0007669"/>
    <property type="project" value="UniProtKB-KW"/>
</dbReference>
<dbReference type="SUPFAM" id="SSF56281">
    <property type="entry name" value="Metallo-hydrolase/oxidoreductase"/>
    <property type="match status" value="1"/>
</dbReference>
<dbReference type="PATRIC" id="fig|1216932.3.peg.834"/>
<dbReference type="HOGENOM" id="CLU_030571_3_5_9"/>
<evidence type="ECO:0000256" key="3">
    <source>
        <dbReference type="ARBA" id="ARBA00022723"/>
    </source>
</evidence>
<comment type="similarity">
    <text evidence="2">Belongs to the metallo-beta-lactamase superfamily.</text>
</comment>
<reference evidence="7 8" key="1">
    <citation type="submission" date="2013-11" db="EMBL/GenBank/DDBJ databases">
        <title>Complete genome sequence of Clostridum sp. M2/40.</title>
        <authorList>
            <person name="Wibberg D."/>
            <person name="Puehler A."/>
            <person name="Schlueter A."/>
        </authorList>
    </citation>
    <scope>NUCLEOTIDE SEQUENCE [LARGE SCALE GENOMIC DNA]</scope>
    <source>
        <strain evidence="8">M2/40</strain>
    </source>
</reference>
<sequence>MDKEIKIHVLQCGTVGTDETITDRSKSKNPYAYTGILRGNKHRVWIPVYVYLIEHPKGKVLIDTGWHSDVRENQKKHMSWKLNLASKAILPKGEAVDEQLLKLGIKPEDLDYVFLTHLDVDHVSGVKLVKDAKHICASEGELEAIKKGDIRYNPSLWEGINIEPVKMKTSNFGPFKKSYDLFGDESVLLVDVSGHSNGTMGVMVRNNGKFIIITSDSCYNHKSWQELKLPGIAKDRERAMASLKWVHAMSKDKNCKEILATHDDEVEPHVITL</sequence>
<gene>
    <name evidence="7" type="ORF">CM240_0848</name>
</gene>
<evidence type="ECO:0000256" key="1">
    <source>
        <dbReference type="ARBA" id="ARBA00001947"/>
    </source>
</evidence>
<dbReference type="EMBL" id="HG917868">
    <property type="protein sequence ID" value="CDM68012.1"/>
    <property type="molecule type" value="Genomic_DNA"/>
</dbReference>
<evidence type="ECO:0000313" key="8">
    <source>
        <dbReference type="Proteomes" id="UP000019426"/>
    </source>
</evidence>
<dbReference type="Gene3D" id="3.60.15.10">
    <property type="entry name" value="Ribonuclease Z/Hydroxyacylglutathione hydrolase-like"/>
    <property type="match status" value="1"/>
</dbReference>